<keyword evidence="5" id="KW-1185">Reference proteome</keyword>
<evidence type="ECO:0000313" key="3">
    <source>
        <dbReference type="EMBL" id="CAI4006320.1"/>
    </source>
</evidence>
<dbReference type="EMBL" id="CAMXCT010000446">
    <property type="protein sequence ID" value="CAI3978936.1"/>
    <property type="molecule type" value="Genomic_DNA"/>
</dbReference>
<proteinExistence type="predicted"/>
<dbReference type="EMBL" id="CAMXCT030003796">
    <property type="protein sequence ID" value="CAL4793632.1"/>
    <property type="molecule type" value="Genomic_DNA"/>
</dbReference>
<dbReference type="EMBL" id="CAMXCT020000446">
    <property type="protein sequence ID" value="CAL1132311.1"/>
    <property type="molecule type" value="Genomic_DNA"/>
</dbReference>
<name>A0A9P1FK68_9DINO</name>
<accession>A0A9P1FK68</accession>
<reference evidence="4 5" key="2">
    <citation type="submission" date="2024-05" db="EMBL/GenBank/DDBJ databases">
        <authorList>
            <person name="Chen Y."/>
            <person name="Shah S."/>
            <person name="Dougan E. K."/>
            <person name="Thang M."/>
            <person name="Chan C."/>
        </authorList>
    </citation>
    <scope>NUCLEOTIDE SEQUENCE [LARGE SCALE GENOMIC DNA]</scope>
</reference>
<dbReference type="EMBL" id="CAMXCT020003796">
    <property type="protein sequence ID" value="CAL1159695.1"/>
    <property type="molecule type" value="Genomic_DNA"/>
</dbReference>
<dbReference type="Proteomes" id="UP001152797">
    <property type="component" value="Unassembled WGS sequence"/>
</dbReference>
<dbReference type="EMBL" id="CAMXCT010003796">
    <property type="protein sequence ID" value="CAI4006320.1"/>
    <property type="molecule type" value="Genomic_DNA"/>
</dbReference>
<evidence type="ECO:0000256" key="1">
    <source>
        <dbReference type="SAM" id="MobiDB-lite"/>
    </source>
</evidence>
<sequence>MLRSDLFPSVQKGDRNAVSDNGFRGAVTHKSWLLCSLSRVFLHADWQFGPQPRSSRQLGYHNLPRTKTSPALPDSARMVMAKKKKKSRLAILMPSWLSLFFSFFDVAVSQPSSCDSPGGCVAGEQDALLLQLQQTTSTTTESTSTTSQAEETTSTTTIFLPGPLLPALPPDPCDEYNIQPERIRCRTIDWLLNKEKFGNGRCECPECEDEEIQSFVYNCTACQCPIPNRTQCNQPVLPCPGSLPSGVSTLDPQCEAAIDRIPSWSSVKDGSDELRPCSSGLGWSVPSQKFGDGNCNLDRFRRVCAVCHGILTL</sequence>
<dbReference type="EMBL" id="CAMXCT030000446">
    <property type="protein sequence ID" value="CAL4766248.1"/>
    <property type="molecule type" value="Genomic_DNA"/>
</dbReference>
<comment type="caution">
    <text evidence="2">The sequence shown here is derived from an EMBL/GenBank/DDBJ whole genome shotgun (WGS) entry which is preliminary data.</text>
</comment>
<feature type="region of interest" description="Disordered" evidence="1">
    <location>
        <begin position="134"/>
        <end position="154"/>
    </location>
</feature>
<organism evidence="2">
    <name type="scientific">Cladocopium goreaui</name>
    <dbReference type="NCBI Taxonomy" id="2562237"/>
    <lineage>
        <taxon>Eukaryota</taxon>
        <taxon>Sar</taxon>
        <taxon>Alveolata</taxon>
        <taxon>Dinophyceae</taxon>
        <taxon>Suessiales</taxon>
        <taxon>Symbiodiniaceae</taxon>
        <taxon>Cladocopium</taxon>
    </lineage>
</organism>
<evidence type="ECO:0000313" key="5">
    <source>
        <dbReference type="Proteomes" id="UP001152797"/>
    </source>
</evidence>
<protein>
    <submittedName>
        <fullName evidence="2">Uncharacterized protein</fullName>
    </submittedName>
</protein>
<evidence type="ECO:0000313" key="4">
    <source>
        <dbReference type="EMBL" id="CAL4766248.1"/>
    </source>
</evidence>
<reference evidence="2" key="1">
    <citation type="submission" date="2022-10" db="EMBL/GenBank/DDBJ databases">
        <authorList>
            <person name="Chen Y."/>
            <person name="Dougan E. K."/>
            <person name="Chan C."/>
            <person name="Rhodes N."/>
            <person name="Thang M."/>
        </authorList>
    </citation>
    <scope>NUCLEOTIDE SEQUENCE</scope>
</reference>
<evidence type="ECO:0000313" key="2">
    <source>
        <dbReference type="EMBL" id="CAI3978936.1"/>
    </source>
</evidence>
<dbReference type="AlphaFoldDB" id="A0A9P1FK68"/>
<gene>
    <name evidence="3" type="ORF">C1SCF055_LOCUS31966</name>
    <name evidence="2" type="ORF">C1SCF055_LOCUS6925</name>
</gene>